<sequence>MKKYVLSVDKNRPIELEITNILDDNKAIVRGCLNTYHLDYDVETTSVLLNFTLEDDRETVYSIRLKEDNSLLKCLDCTPQEIFFNIVNFLGEVIHKAKSIGHTLVMKLDYQTSRLLVKDLTKIGDEYRTFNGELVY</sequence>
<dbReference type="HOGENOM" id="CLU_1874555_0_0_9"/>
<dbReference type="EMBL" id="ACIK02000004">
    <property type="protein sequence ID" value="EEP65953.1"/>
    <property type="molecule type" value="Genomic_DNA"/>
</dbReference>
<evidence type="ECO:0000313" key="1">
    <source>
        <dbReference type="EMBL" id="EEP65953.1"/>
    </source>
</evidence>
<dbReference type="AlphaFoldDB" id="C4FMB9"/>
<proteinExistence type="predicted"/>
<gene>
    <name evidence="1" type="ORF">VEIDISOL_00016</name>
</gene>
<accession>C4FMB9</accession>
<organism evidence="1 2">
    <name type="scientific">Veillonella dispar ATCC 17748</name>
    <dbReference type="NCBI Taxonomy" id="546273"/>
    <lineage>
        <taxon>Bacteria</taxon>
        <taxon>Bacillati</taxon>
        <taxon>Bacillota</taxon>
        <taxon>Negativicutes</taxon>
        <taxon>Veillonellales</taxon>
        <taxon>Veillonellaceae</taxon>
        <taxon>Veillonella</taxon>
    </lineage>
</organism>
<evidence type="ECO:0000313" key="2">
    <source>
        <dbReference type="Proteomes" id="UP000003529"/>
    </source>
</evidence>
<dbReference type="Proteomes" id="UP000003529">
    <property type="component" value="Unassembled WGS sequence"/>
</dbReference>
<protein>
    <submittedName>
        <fullName evidence="1">Uncharacterized protein</fullName>
    </submittedName>
</protein>
<dbReference type="OrthoDB" id="9910460at2"/>
<name>C4FMB9_9FIRM</name>
<comment type="caution">
    <text evidence="1">The sequence shown here is derived from an EMBL/GenBank/DDBJ whole genome shotgun (WGS) entry which is preliminary data.</text>
</comment>
<keyword evidence="2" id="KW-1185">Reference proteome</keyword>
<dbReference type="RefSeq" id="WP_005384756.1">
    <property type="nucleotide sequence ID" value="NZ_GG667604.1"/>
</dbReference>
<reference evidence="1" key="1">
    <citation type="submission" date="2009-04" db="EMBL/GenBank/DDBJ databases">
        <authorList>
            <person name="Weinstock G."/>
            <person name="Sodergren E."/>
            <person name="Clifton S."/>
            <person name="Fulton L."/>
            <person name="Fulton B."/>
            <person name="Courtney L."/>
            <person name="Fronick C."/>
            <person name="Harrison M."/>
            <person name="Strong C."/>
            <person name="Farmer C."/>
            <person name="Delahaunty K."/>
            <person name="Markovic C."/>
            <person name="Hall O."/>
            <person name="Minx P."/>
            <person name="Tomlinson C."/>
            <person name="Mitreva M."/>
            <person name="Nelson J."/>
            <person name="Hou S."/>
            <person name="Wollam A."/>
            <person name="Pepin K.H."/>
            <person name="Johnson M."/>
            <person name="Bhonagiri V."/>
            <person name="Nash W.E."/>
            <person name="Warren W."/>
            <person name="Chinwalla A."/>
            <person name="Mardis E.R."/>
            <person name="Wilson R.K."/>
        </authorList>
    </citation>
    <scope>NUCLEOTIDE SEQUENCE [LARGE SCALE GENOMIC DNA]</scope>
    <source>
        <strain evidence="1">ATCC 17748</strain>
    </source>
</reference>